<dbReference type="InterPro" id="IPR012373">
    <property type="entry name" value="Ferrdict_sens_TM"/>
</dbReference>
<dbReference type="Pfam" id="PF16344">
    <property type="entry name" value="FecR_C"/>
    <property type="match status" value="1"/>
</dbReference>
<dbReference type="Gene3D" id="2.60.120.1440">
    <property type="match status" value="1"/>
</dbReference>
<evidence type="ECO:0000256" key="1">
    <source>
        <dbReference type="SAM" id="Phobius"/>
    </source>
</evidence>
<sequence length="421" mass="47712">MISFKRPIPQKKLFFLRDRPRKKNLFQKQGKMNERPYSQRLQDLAHQYLRGELNSEEQREVDEWFLSEEGADFIESHMSRDDHRKWLLRRIHNKAGIVINSKRPTQIYLRVAVAASLIVTTMFVAYWALKKSPVNQQAKQLVAHEIKPGGNKAVLILDDGSNIELTSGKQGLLVRQGNVKIYKNHNGGLSYTPDNTGATKEPICYNTVATPRGGKYRLTLSDGTIAILDAASSIRFPVSFDKERKVSITGQVYFDVVHNANSPFLVSVKGQLVKDLGTKFNINAYDDEPVIKTTLLEGGISLTRGSQTAVLKPGQQAIDAIGNPAIRIVEADIDETVAWTNDLFQFEEEPLESVMRKISRWYDVDVSYQKGSNIHESYLGRLTRYAEVSKVLKMLEVTGDVRFEIQGRTIKVFPKIQTNKK</sequence>
<feature type="domain" description="FecR protein" evidence="2">
    <location>
        <begin position="207"/>
        <end position="300"/>
    </location>
</feature>
<dbReference type="InterPro" id="IPR032508">
    <property type="entry name" value="FecR_C"/>
</dbReference>
<feature type="domain" description="Protein FecR C-terminal" evidence="3">
    <location>
        <begin position="344"/>
        <end position="412"/>
    </location>
</feature>
<dbReference type="InterPro" id="IPR006860">
    <property type="entry name" value="FecR"/>
</dbReference>
<keyword evidence="1" id="KW-0812">Transmembrane</keyword>
<dbReference type="PANTHER" id="PTHR30273:SF2">
    <property type="entry name" value="PROTEIN FECR"/>
    <property type="match status" value="1"/>
</dbReference>
<keyword evidence="5" id="KW-1185">Reference proteome</keyword>
<evidence type="ECO:0008006" key="6">
    <source>
        <dbReference type="Google" id="ProtNLM"/>
    </source>
</evidence>
<dbReference type="Pfam" id="PF04773">
    <property type="entry name" value="FecR"/>
    <property type="match status" value="1"/>
</dbReference>
<evidence type="ECO:0000313" key="5">
    <source>
        <dbReference type="Proteomes" id="UP000192277"/>
    </source>
</evidence>
<dbReference type="Gene3D" id="3.55.50.30">
    <property type="match status" value="1"/>
</dbReference>
<dbReference type="PANTHER" id="PTHR30273">
    <property type="entry name" value="PERIPLASMIC SIGNAL SENSOR AND SIGMA FACTOR ACTIVATOR FECR-RELATED"/>
    <property type="match status" value="1"/>
</dbReference>
<dbReference type="EMBL" id="LWBO01000009">
    <property type="protein sequence ID" value="OQP49921.1"/>
    <property type="molecule type" value="Genomic_DNA"/>
</dbReference>
<feature type="transmembrane region" description="Helical" evidence="1">
    <location>
        <begin position="107"/>
        <end position="129"/>
    </location>
</feature>
<name>A0ABX3NZ44_9BACT</name>
<protein>
    <recommendedName>
        <fullName evidence="6">Anti-FecI sigma factor, FecR</fullName>
    </recommendedName>
</protein>
<keyword evidence="1" id="KW-1133">Transmembrane helix</keyword>
<keyword evidence="1" id="KW-0472">Membrane</keyword>
<evidence type="ECO:0000313" key="4">
    <source>
        <dbReference type="EMBL" id="OQP49921.1"/>
    </source>
</evidence>
<dbReference type="Proteomes" id="UP000192277">
    <property type="component" value="Unassembled WGS sequence"/>
</dbReference>
<evidence type="ECO:0000259" key="3">
    <source>
        <dbReference type="Pfam" id="PF16344"/>
    </source>
</evidence>
<reference evidence="4 5" key="1">
    <citation type="submission" date="2016-04" db="EMBL/GenBank/DDBJ databases">
        <authorList>
            <person name="Chen L."/>
            <person name="Zhuang W."/>
            <person name="Wang G."/>
        </authorList>
    </citation>
    <scope>NUCLEOTIDE SEQUENCE [LARGE SCALE GENOMIC DNA]</scope>
    <source>
        <strain evidence="5">GR20</strain>
    </source>
</reference>
<gene>
    <name evidence="4" type="ORF">A4D02_27995</name>
</gene>
<accession>A0ABX3NZ44</accession>
<evidence type="ECO:0000259" key="2">
    <source>
        <dbReference type="Pfam" id="PF04773"/>
    </source>
</evidence>
<comment type="caution">
    <text evidence="4">The sequence shown here is derived from an EMBL/GenBank/DDBJ whole genome shotgun (WGS) entry which is preliminary data.</text>
</comment>
<proteinExistence type="predicted"/>
<organism evidence="4 5">
    <name type="scientific">Niastella koreensis</name>
    <dbReference type="NCBI Taxonomy" id="354356"/>
    <lineage>
        <taxon>Bacteria</taxon>
        <taxon>Pseudomonadati</taxon>
        <taxon>Bacteroidota</taxon>
        <taxon>Chitinophagia</taxon>
        <taxon>Chitinophagales</taxon>
        <taxon>Chitinophagaceae</taxon>
        <taxon>Niastella</taxon>
    </lineage>
</organism>